<comment type="catalytic activity">
    <reaction evidence="27">
        <text>trimethylamine + NADPH + O2 = trimethylamine N-oxide + NADP(+) + H2O</text>
        <dbReference type="Rhea" id="RHEA:31979"/>
        <dbReference type="ChEBI" id="CHEBI:15377"/>
        <dbReference type="ChEBI" id="CHEBI:15379"/>
        <dbReference type="ChEBI" id="CHEBI:15724"/>
        <dbReference type="ChEBI" id="CHEBI:57783"/>
        <dbReference type="ChEBI" id="CHEBI:58349"/>
        <dbReference type="ChEBI" id="CHEBI:58389"/>
        <dbReference type="EC" id="1.14.13.148"/>
    </reaction>
    <physiologicalReaction direction="left-to-right" evidence="27">
        <dbReference type="Rhea" id="RHEA:31980"/>
    </physiologicalReaction>
</comment>
<evidence type="ECO:0000256" key="28">
    <source>
        <dbReference type="ARBA" id="ARBA00048459"/>
    </source>
</evidence>
<evidence type="ECO:0000256" key="8">
    <source>
        <dbReference type="ARBA" id="ARBA00022692"/>
    </source>
</evidence>
<keyword evidence="7 33" id="KW-0285">Flavoprotein</keyword>
<evidence type="ECO:0000256" key="18">
    <source>
        <dbReference type="ARBA" id="ARBA00045722"/>
    </source>
</evidence>
<evidence type="ECO:0000256" key="7">
    <source>
        <dbReference type="ARBA" id="ARBA00022630"/>
    </source>
</evidence>
<keyword evidence="36" id="KW-1185">Reference proteome</keyword>
<gene>
    <name evidence="35" type="primary">FMO5</name>
    <name evidence="35" type="ORF">CDAR_15151</name>
</gene>
<dbReference type="GO" id="GO:0016174">
    <property type="term" value="F:NAD(P)H oxidase H2O2-forming activity"/>
    <property type="evidence" value="ECO:0007669"/>
    <property type="project" value="UniProtKB-EC"/>
</dbReference>
<evidence type="ECO:0000256" key="16">
    <source>
        <dbReference type="ARBA" id="ARBA00023098"/>
    </source>
</evidence>
<evidence type="ECO:0000256" key="4">
    <source>
        <dbReference type="ARBA" id="ARBA00009183"/>
    </source>
</evidence>
<reference evidence="35 36" key="1">
    <citation type="submission" date="2021-06" db="EMBL/GenBank/DDBJ databases">
        <title>Caerostris darwini draft genome.</title>
        <authorList>
            <person name="Kono N."/>
            <person name="Arakawa K."/>
        </authorList>
    </citation>
    <scope>NUCLEOTIDE SEQUENCE [LARGE SCALE GENOMIC DNA]</scope>
</reference>
<comment type="subcellular location">
    <subcellularLocation>
        <location evidence="2">Endoplasmic reticulum membrane</location>
        <topology evidence="2">Single-pass membrane protein</topology>
    </subcellularLocation>
    <subcellularLocation>
        <location evidence="3">Microsome membrane</location>
    </subcellularLocation>
</comment>
<evidence type="ECO:0000256" key="24">
    <source>
        <dbReference type="ARBA" id="ARBA00047864"/>
    </source>
</evidence>
<evidence type="ECO:0000256" key="20">
    <source>
        <dbReference type="ARBA" id="ARBA00047338"/>
    </source>
</evidence>
<dbReference type="GO" id="GO:0050660">
    <property type="term" value="F:flavin adenine dinucleotide binding"/>
    <property type="evidence" value="ECO:0007669"/>
    <property type="project" value="InterPro"/>
</dbReference>
<dbReference type="AlphaFoldDB" id="A0AAV4PD64"/>
<dbReference type="InterPro" id="IPR050346">
    <property type="entry name" value="FMO-like"/>
</dbReference>
<dbReference type="InterPro" id="IPR002257">
    <property type="entry name" value="Flavin_mOase_5"/>
</dbReference>
<dbReference type="Gene3D" id="3.50.50.60">
    <property type="entry name" value="FAD/NAD(P)-binding domain"/>
    <property type="match status" value="3"/>
</dbReference>
<evidence type="ECO:0000256" key="11">
    <source>
        <dbReference type="ARBA" id="ARBA00022848"/>
    </source>
</evidence>
<comment type="catalytic activity">
    <reaction evidence="22">
        <text>heptan-2-one + NADPH + O2 + H(+) = pentyl acetate + NADP(+) + H2O</text>
        <dbReference type="Rhea" id="RHEA:54836"/>
        <dbReference type="ChEBI" id="CHEBI:5672"/>
        <dbReference type="ChEBI" id="CHEBI:15377"/>
        <dbReference type="ChEBI" id="CHEBI:15378"/>
        <dbReference type="ChEBI" id="CHEBI:15379"/>
        <dbReference type="ChEBI" id="CHEBI:57783"/>
        <dbReference type="ChEBI" id="CHEBI:58349"/>
        <dbReference type="ChEBI" id="CHEBI:87362"/>
    </reaction>
    <physiologicalReaction direction="left-to-right" evidence="22">
        <dbReference type="Rhea" id="RHEA:54837"/>
    </physiologicalReaction>
</comment>
<comment type="catalytic activity">
    <reaction evidence="26">
        <text>hypotaurine + NADPH + O2 + H(+) = taurine + NADP(+) + H2O</text>
        <dbReference type="Rhea" id="RHEA:69819"/>
        <dbReference type="ChEBI" id="CHEBI:15377"/>
        <dbReference type="ChEBI" id="CHEBI:15378"/>
        <dbReference type="ChEBI" id="CHEBI:15379"/>
        <dbReference type="ChEBI" id="CHEBI:57783"/>
        <dbReference type="ChEBI" id="CHEBI:57853"/>
        <dbReference type="ChEBI" id="CHEBI:58349"/>
        <dbReference type="ChEBI" id="CHEBI:507393"/>
        <dbReference type="EC" id="1.14.13.8"/>
    </reaction>
    <physiologicalReaction direction="left-to-right" evidence="26">
        <dbReference type="Rhea" id="RHEA:69820"/>
    </physiologicalReaction>
</comment>
<comment type="similarity">
    <text evidence="4 33 34">Belongs to the FMO family.</text>
</comment>
<evidence type="ECO:0000256" key="14">
    <source>
        <dbReference type="ARBA" id="ARBA00023002"/>
    </source>
</evidence>
<comment type="catalytic activity">
    <reaction evidence="32">
        <text>octan-3-one + NADPH + O2 + H(+) = pentyl propanoate + NADP(+) + H2O</text>
        <dbReference type="Rhea" id="RHEA:54840"/>
        <dbReference type="ChEBI" id="CHEBI:15377"/>
        <dbReference type="ChEBI" id="CHEBI:15378"/>
        <dbReference type="ChEBI" id="CHEBI:15379"/>
        <dbReference type="ChEBI" id="CHEBI:57783"/>
        <dbReference type="ChEBI" id="CHEBI:58349"/>
        <dbReference type="ChEBI" id="CHEBI:80946"/>
        <dbReference type="ChEBI" id="CHEBI:87373"/>
    </reaction>
    <physiologicalReaction direction="left-to-right" evidence="32">
        <dbReference type="Rhea" id="RHEA:54841"/>
    </physiologicalReaction>
</comment>
<organism evidence="35 36">
    <name type="scientific">Caerostris darwini</name>
    <dbReference type="NCBI Taxonomy" id="1538125"/>
    <lineage>
        <taxon>Eukaryota</taxon>
        <taxon>Metazoa</taxon>
        <taxon>Ecdysozoa</taxon>
        <taxon>Arthropoda</taxon>
        <taxon>Chelicerata</taxon>
        <taxon>Arachnida</taxon>
        <taxon>Araneae</taxon>
        <taxon>Araneomorphae</taxon>
        <taxon>Entelegynae</taxon>
        <taxon>Araneoidea</taxon>
        <taxon>Araneidae</taxon>
        <taxon>Caerostris</taxon>
    </lineage>
</organism>
<comment type="catalytic activity">
    <reaction evidence="28">
        <text>octan-3-one + NADPH + O2 + H(+) = ethyl hexanoate + NADP(+) + H2O</text>
        <dbReference type="Rhea" id="RHEA:54856"/>
        <dbReference type="ChEBI" id="CHEBI:15377"/>
        <dbReference type="ChEBI" id="CHEBI:15378"/>
        <dbReference type="ChEBI" id="CHEBI:15379"/>
        <dbReference type="ChEBI" id="CHEBI:57783"/>
        <dbReference type="ChEBI" id="CHEBI:58349"/>
        <dbReference type="ChEBI" id="CHEBI:80946"/>
        <dbReference type="ChEBI" id="CHEBI:86055"/>
    </reaction>
    <physiologicalReaction direction="left-to-right" evidence="28">
        <dbReference type="Rhea" id="RHEA:54857"/>
    </physiologicalReaction>
</comment>
<comment type="function">
    <text evidence="18">Acts as a Baeyer-Villiger monooxygenase on a broad range of substrates. Catalyzes the insertion of an oxygen atom into a carbon-carbon bond adjacent to a carbonyl, which converts ketones to esters. Active on diverse carbonyl compounds, whereas soft nucleophiles are mostly non- or poorly reactive. In contrast with other forms of FMO it is non- or poorly active on 'classical' substrates such as drugs, pesticides, and dietary components containing soft nucleophilic heteroatoms. Able to oxidize drug molecules bearing a carbonyl group on an aliphatic chain, such as nabumetone and pentoxifylline. Also, in the absence of substrates, shows slow but yet significant NADPH oxidase activity. Acts as a positive modulator of cholesterol biosynthesis as well as glucose homeostasis, promoting metabolic aging via pleiotropic effects.</text>
</comment>
<evidence type="ECO:0000256" key="30">
    <source>
        <dbReference type="ARBA" id="ARBA00048990"/>
    </source>
</evidence>
<keyword evidence="6" id="KW-0597">Phosphoprotein</keyword>
<dbReference type="GO" id="GO:0034899">
    <property type="term" value="F:trimethylamine monooxygenase activity"/>
    <property type="evidence" value="ECO:0007669"/>
    <property type="project" value="UniProtKB-EC"/>
</dbReference>
<evidence type="ECO:0000256" key="15">
    <source>
        <dbReference type="ARBA" id="ARBA00023033"/>
    </source>
</evidence>
<dbReference type="InterPro" id="IPR036188">
    <property type="entry name" value="FAD/NAD-bd_sf"/>
</dbReference>
<protein>
    <recommendedName>
        <fullName evidence="34">Flavin-containing monooxygenase</fullName>
        <ecNumber evidence="34">1.-.-.-</ecNumber>
    </recommendedName>
</protein>
<comment type="cofactor">
    <cofactor evidence="1 33 34">
        <name>FAD</name>
        <dbReference type="ChEBI" id="CHEBI:57692"/>
    </cofactor>
</comment>
<evidence type="ECO:0000256" key="26">
    <source>
        <dbReference type="ARBA" id="ARBA00048041"/>
    </source>
</evidence>
<dbReference type="PIRSF" id="PIRSF000332">
    <property type="entry name" value="FMO"/>
    <property type="match status" value="1"/>
</dbReference>
<keyword evidence="14 33" id="KW-0560">Oxidoreductase</keyword>
<dbReference type="EC" id="1.-.-.-" evidence="34"/>
<keyword evidence="9 33" id="KW-0256">Endoplasmic reticulum</keyword>
<accession>A0AAV4PD64</accession>
<evidence type="ECO:0000256" key="10">
    <source>
        <dbReference type="ARBA" id="ARBA00022827"/>
    </source>
</evidence>
<dbReference type="GO" id="GO:0006629">
    <property type="term" value="P:lipid metabolic process"/>
    <property type="evidence" value="ECO:0007669"/>
    <property type="project" value="UniProtKB-KW"/>
</dbReference>
<evidence type="ECO:0000256" key="32">
    <source>
        <dbReference type="ARBA" id="ARBA00049475"/>
    </source>
</evidence>
<dbReference type="GO" id="GO:0004499">
    <property type="term" value="F:N,N-dimethylaniline monooxygenase activity"/>
    <property type="evidence" value="ECO:0007669"/>
    <property type="project" value="UniProtKB-UniRule"/>
</dbReference>
<evidence type="ECO:0000256" key="1">
    <source>
        <dbReference type="ARBA" id="ARBA00001974"/>
    </source>
</evidence>
<comment type="catalytic activity">
    <reaction evidence="20">
        <text>hypotaurine + NADH + O2 + H(+) = taurine + NAD(+) + H2O</text>
        <dbReference type="Rhea" id="RHEA:74111"/>
        <dbReference type="ChEBI" id="CHEBI:15377"/>
        <dbReference type="ChEBI" id="CHEBI:15378"/>
        <dbReference type="ChEBI" id="CHEBI:15379"/>
        <dbReference type="ChEBI" id="CHEBI:57540"/>
        <dbReference type="ChEBI" id="CHEBI:57853"/>
        <dbReference type="ChEBI" id="CHEBI:57945"/>
        <dbReference type="ChEBI" id="CHEBI:507393"/>
        <dbReference type="EC" id="1.14.13.8"/>
    </reaction>
    <physiologicalReaction direction="left-to-right" evidence="20">
        <dbReference type="Rhea" id="RHEA:74112"/>
    </physiologicalReaction>
</comment>
<dbReference type="PRINTS" id="PR01125">
    <property type="entry name" value="FMOXYGENASE5"/>
</dbReference>
<keyword evidence="11" id="KW-0492">Microsome</keyword>
<evidence type="ECO:0000256" key="25">
    <source>
        <dbReference type="ARBA" id="ARBA00047977"/>
    </source>
</evidence>
<evidence type="ECO:0000256" key="33">
    <source>
        <dbReference type="PIRNR" id="PIRNR000332"/>
    </source>
</evidence>
<dbReference type="InterPro" id="IPR020946">
    <property type="entry name" value="Flavin_mOase-like"/>
</dbReference>
<keyword evidence="5" id="KW-0488">Methylation</keyword>
<dbReference type="Proteomes" id="UP001054837">
    <property type="component" value="Unassembled WGS sequence"/>
</dbReference>
<keyword evidence="17 33" id="KW-0472">Membrane</keyword>
<dbReference type="FunFam" id="3.50.50.60:FF:000159">
    <property type="entry name" value="Dimethylaniline monooxygenase [N-oxide-forming]"/>
    <property type="match status" value="1"/>
</dbReference>
<evidence type="ECO:0000256" key="31">
    <source>
        <dbReference type="ARBA" id="ARBA00049443"/>
    </source>
</evidence>
<evidence type="ECO:0000256" key="23">
    <source>
        <dbReference type="ARBA" id="ARBA00047855"/>
    </source>
</evidence>
<keyword evidence="10 33" id="KW-0274">FAD</keyword>
<evidence type="ECO:0000256" key="2">
    <source>
        <dbReference type="ARBA" id="ARBA00004389"/>
    </source>
</evidence>
<dbReference type="PRINTS" id="PR00370">
    <property type="entry name" value="FMOXYGENASE"/>
</dbReference>
<proteinExistence type="inferred from homology"/>
<keyword evidence="16" id="KW-0443">Lipid metabolism</keyword>
<evidence type="ECO:0000256" key="22">
    <source>
        <dbReference type="ARBA" id="ARBA00047574"/>
    </source>
</evidence>
<evidence type="ECO:0000256" key="17">
    <source>
        <dbReference type="ARBA" id="ARBA00023136"/>
    </source>
</evidence>
<evidence type="ECO:0000256" key="5">
    <source>
        <dbReference type="ARBA" id="ARBA00022481"/>
    </source>
</evidence>
<evidence type="ECO:0000256" key="19">
    <source>
        <dbReference type="ARBA" id="ARBA00045957"/>
    </source>
</evidence>
<dbReference type="PANTHER" id="PTHR23023">
    <property type="entry name" value="DIMETHYLANILINE MONOOXYGENASE"/>
    <property type="match status" value="1"/>
</dbReference>
<dbReference type="InterPro" id="IPR000960">
    <property type="entry name" value="Flavin_mOase"/>
</dbReference>
<evidence type="ECO:0000256" key="3">
    <source>
        <dbReference type="ARBA" id="ARBA00004524"/>
    </source>
</evidence>
<name>A0AAV4PD64_9ARAC</name>
<dbReference type="EMBL" id="BPLQ01002526">
    <property type="protein sequence ID" value="GIX93656.1"/>
    <property type="molecule type" value="Genomic_DNA"/>
</dbReference>
<comment type="caution">
    <text evidence="35">The sequence shown here is derived from an EMBL/GenBank/DDBJ whole genome shotgun (WGS) entry which is preliminary data.</text>
</comment>
<dbReference type="SUPFAM" id="SSF51905">
    <property type="entry name" value="FAD/NAD(P)-binding domain"/>
    <property type="match status" value="2"/>
</dbReference>
<evidence type="ECO:0000313" key="36">
    <source>
        <dbReference type="Proteomes" id="UP001054837"/>
    </source>
</evidence>
<evidence type="ECO:0000256" key="27">
    <source>
        <dbReference type="ARBA" id="ARBA00048088"/>
    </source>
</evidence>
<evidence type="ECO:0000256" key="29">
    <source>
        <dbReference type="ARBA" id="ARBA00048989"/>
    </source>
</evidence>
<evidence type="ECO:0000256" key="6">
    <source>
        <dbReference type="ARBA" id="ARBA00022553"/>
    </source>
</evidence>
<comment type="catalytic activity">
    <reaction evidence="31">
        <text>N,N-dimethylaniline + NADPH + O2 + H(+) = N,N-dimethylaniline N-oxide + NADP(+) + H2O</text>
        <dbReference type="Rhea" id="RHEA:24468"/>
        <dbReference type="ChEBI" id="CHEBI:15377"/>
        <dbReference type="ChEBI" id="CHEBI:15378"/>
        <dbReference type="ChEBI" id="CHEBI:15379"/>
        <dbReference type="ChEBI" id="CHEBI:16269"/>
        <dbReference type="ChEBI" id="CHEBI:17735"/>
        <dbReference type="ChEBI" id="CHEBI:57783"/>
        <dbReference type="ChEBI" id="CHEBI:58349"/>
        <dbReference type="EC" id="1.14.13.8"/>
    </reaction>
    <physiologicalReaction direction="left-to-right" evidence="31">
        <dbReference type="Rhea" id="RHEA:24469"/>
    </physiologicalReaction>
</comment>
<evidence type="ECO:0000256" key="12">
    <source>
        <dbReference type="ARBA" id="ARBA00022857"/>
    </source>
</evidence>
<sequence length="527" mass="59608">MTTKMTRLLNKVALPLHFIFMLCGVRQFMAYKKKIAVIGGGFAGIGALSSLAEEGCFDPICFERTSECAGTWCYREESTDGVASIMPTTILNHNYAKANDILKYIRYNSEVVSVKRSGDYNETGRWVVTVKDTISETLFSDIYDGVMVAVGHMNRPKMPNYPGQEKFKGLIMHTHKLKGVQQYQNKNVVVVGMGCSALDAAVEISNVTKQVYVSTRSGAHVLKRIGPKGYPYDYILLRPYFFQLFDIFPCDMISSAFESIYTDIYFHQKLFPVAPKHHIFSKDPVVNDQIGIKLLSGSIIQKTNIECFTEDGVIFEGDSNVTKADVVIMATGYTWKFPFLEEGTLIQEENKINIYKCIFPPHLPQATLAIIGFFLPFGPGIPAGELQSRWTAQVFAGKCKLPSQQEMMMDINKKYEINSSRYPACEKISVRVDYISYCDDIASQFGAKPNLYKIVFTDPSLFLKILFGPSLSYQYRLQGPHLWKGAREAIMTSHDRILYAITKRDSVEIHGNIFKRVFSKLLSYMLF</sequence>
<keyword evidence="13" id="KW-1133">Transmembrane helix</keyword>
<comment type="catalytic activity">
    <reaction evidence="24">
        <text>NADPH + O2 + H(+) = H2O2 + NADP(+)</text>
        <dbReference type="Rhea" id="RHEA:11260"/>
        <dbReference type="ChEBI" id="CHEBI:15378"/>
        <dbReference type="ChEBI" id="CHEBI:15379"/>
        <dbReference type="ChEBI" id="CHEBI:16240"/>
        <dbReference type="ChEBI" id="CHEBI:57783"/>
        <dbReference type="ChEBI" id="CHEBI:58349"/>
        <dbReference type="EC" id="1.6.3.1"/>
    </reaction>
    <physiologicalReaction direction="left-to-right" evidence="24">
        <dbReference type="Rhea" id="RHEA:11261"/>
    </physiologicalReaction>
</comment>
<comment type="catalytic activity">
    <reaction evidence="30">
        <text>heptan-4-one + NADPH + O2 + H(+) = propyl butanoate + NADP(+) + H2O</text>
        <dbReference type="Rhea" id="RHEA:54852"/>
        <dbReference type="ChEBI" id="CHEBI:15377"/>
        <dbReference type="ChEBI" id="CHEBI:15378"/>
        <dbReference type="ChEBI" id="CHEBI:15379"/>
        <dbReference type="ChEBI" id="CHEBI:57783"/>
        <dbReference type="ChEBI" id="CHEBI:58349"/>
        <dbReference type="ChEBI" id="CHEBI:89484"/>
        <dbReference type="ChEBI" id="CHEBI:89719"/>
    </reaction>
    <physiologicalReaction direction="left-to-right" evidence="30">
        <dbReference type="Rhea" id="RHEA:54853"/>
    </physiologicalReaction>
</comment>
<keyword evidence="15 33" id="KW-0503">Monooxygenase</keyword>
<comment type="function">
    <text evidence="19">Broad spectrum monooxygenase that catalyzes the oxygenation of a wide variety of nitrogen- and sulfur-containing compounds including xenobiotics. Catalyzes the S-oxygenation of hypotaurine to produce taurine, an organic osmolyte involved in cell volume regulation as well as a variety of cytoprotective and developmental processes. In vitro, catalyzes the N-oxygenation of trimethylamine (TMA) to produce trimethylamine N-oxide (TMAO) and could therefore participate to the detoxification of this compound that is generated by the action of gut microbiota from dietary precursors such as choline, choline containing compounds, betaine or L-carnitine.</text>
</comment>
<comment type="catalytic activity">
    <reaction evidence="23">
        <text>sulcatone + NADPH + O2 + H(+) = 4-methylpent-3-en-1-yl acetate + NADP(+) + H2O</text>
        <dbReference type="Rhea" id="RHEA:54864"/>
        <dbReference type="ChEBI" id="CHEBI:15377"/>
        <dbReference type="ChEBI" id="CHEBI:15378"/>
        <dbReference type="ChEBI" id="CHEBI:15379"/>
        <dbReference type="ChEBI" id="CHEBI:16310"/>
        <dbReference type="ChEBI" id="CHEBI:57783"/>
        <dbReference type="ChEBI" id="CHEBI:58349"/>
        <dbReference type="ChEBI" id="CHEBI:138373"/>
    </reaction>
    <physiologicalReaction direction="left-to-right" evidence="23">
        <dbReference type="Rhea" id="RHEA:54865"/>
    </physiologicalReaction>
</comment>
<comment type="catalytic activity">
    <reaction evidence="21">
        <text>hexan-3-one + NADPH + O2 + H(+) = propyl propanoate + NADP(+) + H2O</text>
        <dbReference type="Rhea" id="RHEA:54848"/>
        <dbReference type="ChEBI" id="CHEBI:15377"/>
        <dbReference type="ChEBI" id="CHEBI:15378"/>
        <dbReference type="ChEBI" id="CHEBI:15379"/>
        <dbReference type="ChEBI" id="CHEBI:57783"/>
        <dbReference type="ChEBI" id="CHEBI:58349"/>
        <dbReference type="ChEBI" id="CHEBI:89828"/>
        <dbReference type="ChEBI" id="CHEBI:89891"/>
    </reaction>
    <physiologicalReaction direction="left-to-right" evidence="21">
        <dbReference type="Rhea" id="RHEA:54849"/>
    </physiologicalReaction>
</comment>
<evidence type="ECO:0000256" key="34">
    <source>
        <dbReference type="RuleBase" id="RU361177"/>
    </source>
</evidence>
<comment type="catalytic activity">
    <reaction evidence="25">
        <text>hexan-3-one + NADPH + O2 + H(+) = ethyl butanoate + NADP(+) + H2O</text>
        <dbReference type="Rhea" id="RHEA:54844"/>
        <dbReference type="ChEBI" id="CHEBI:15377"/>
        <dbReference type="ChEBI" id="CHEBI:15378"/>
        <dbReference type="ChEBI" id="CHEBI:15379"/>
        <dbReference type="ChEBI" id="CHEBI:57783"/>
        <dbReference type="ChEBI" id="CHEBI:58349"/>
        <dbReference type="ChEBI" id="CHEBI:88764"/>
        <dbReference type="ChEBI" id="CHEBI:89891"/>
    </reaction>
    <physiologicalReaction direction="left-to-right" evidence="25">
        <dbReference type="Rhea" id="RHEA:54845"/>
    </physiologicalReaction>
</comment>
<comment type="catalytic activity">
    <reaction evidence="29">
        <text>(2E)-geranial + NADPH + O2 + H(+) = (1E)-2,6-dimethylhepta-1,5-dien-1-yl formate + NADP(+) + H2O</text>
        <dbReference type="Rhea" id="RHEA:54860"/>
        <dbReference type="ChEBI" id="CHEBI:15377"/>
        <dbReference type="ChEBI" id="CHEBI:15378"/>
        <dbReference type="ChEBI" id="CHEBI:15379"/>
        <dbReference type="ChEBI" id="CHEBI:16980"/>
        <dbReference type="ChEBI" id="CHEBI:57783"/>
        <dbReference type="ChEBI" id="CHEBI:58349"/>
        <dbReference type="ChEBI" id="CHEBI:138375"/>
    </reaction>
    <physiologicalReaction direction="left-to-right" evidence="29">
        <dbReference type="Rhea" id="RHEA:54861"/>
    </physiologicalReaction>
</comment>
<dbReference type="GO" id="GO:0050661">
    <property type="term" value="F:NADP binding"/>
    <property type="evidence" value="ECO:0007669"/>
    <property type="project" value="InterPro"/>
</dbReference>
<evidence type="ECO:0000313" key="35">
    <source>
        <dbReference type="EMBL" id="GIX93656.1"/>
    </source>
</evidence>
<evidence type="ECO:0000256" key="13">
    <source>
        <dbReference type="ARBA" id="ARBA00022989"/>
    </source>
</evidence>
<dbReference type="GO" id="GO:0005789">
    <property type="term" value="C:endoplasmic reticulum membrane"/>
    <property type="evidence" value="ECO:0007669"/>
    <property type="project" value="UniProtKB-SubCell"/>
</dbReference>
<evidence type="ECO:0000256" key="21">
    <source>
        <dbReference type="ARBA" id="ARBA00047426"/>
    </source>
</evidence>
<dbReference type="Pfam" id="PF00743">
    <property type="entry name" value="FMO-like"/>
    <property type="match status" value="2"/>
</dbReference>
<keyword evidence="8" id="KW-0812">Transmembrane</keyword>
<keyword evidence="12 33" id="KW-0521">NADP</keyword>
<evidence type="ECO:0000256" key="9">
    <source>
        <dbReference type="ARBA" id="ARBA00022824"/>
    </source>
</evidence>